<organism evidence="3 4">
    <name type="scientific">Candidatus Auribacter fodinae</name>
    <dbReference type="NCBI Taxonomy" id="2093366"/>
    <lineage>
        <taxon>Bacteria</taxon>
        <taxon>Pseudomonadati</taxon>
        <taxon>Candidatus Auribacterota</taxon>
        <taxon>Candidatus Auribacteria</taxon>
        <taxon>Candidatus Auribacterales</taxon>
        <taxon>Candidatus Auribacteraceae</taxon>
        <taxon>Candidatus Auribacter</taxon>
    </lineage>
</organism>
<keyword evidence="2" id="KW-1133">Transmembrane helix</keyword>
<gene>
    <name evidence="3" type="ORF">C4541_02520</name>
</gene>
<evidence type="ECO:0000313" key="4">
    <source>
        <dbReference type="Proteomes" id="UP000266426"/>
    </source>
</evidence>
<accession>A0A3A4R4W9</accession>
<evidence type="ECO:0000256" key="2">
    <source>
        <dbReference type="SAM" id="Phobius"/>
    </source>
</evidence>
<name>A0A3A4R4W9_9BACT</name>
<evidence type="ECO:0008006" key="5">
    <source>
        <dbReference type="Google" id="ProtNLM"/>
    </source>
</evidence>
<keyword evidence="1" id="KW-0175">Coiled coil</keyword>
<keyword evidence="2" id="KW-0472">Membrane</keyword>
<feature type="transmembrane region" description="Helical" evidence="2">
    <location>
        <begin position="12"/>
        <end position="37"/>
    </location>
</feature>
<reference evidence="3 4" key="1">
    <citation type="journal article" date="2017" name="ISME J.">
        <title>Energy and carbon metabolisms in a deep terrestrial subsurface fluid microbial community.</title>
        <authorList>
            <person name="Momper L."/>
            <person name="Jungbluth S.P."/>
            <person name="Lee M.D."/>
            <person name="Amend J.P."/>
        </authorList>
    </citation>
    <scope>NUCLEOTIDE SEQUENCE [LARGE SCALE GENOMIC DNA]</scope>
    <source>
        <strain evidence="3">SURF_26</strain>
    </source>
</reference>
<sequence length="198" mass="22304">MSVHNKSSVQGNAVLVLLMGMCAILLTALMVVGFLYYKKQSVTQQSTGGESQLYLDYSSLLEEMKEKRKLLTEKETILEEQDKRIKKLEAELQSARQNLEVFQKEVSKNLKVVESQEQKNLRKLAKMYGLMEADKAAPIIAGLDDDTVVQILMMMKERQAANLLATFSAINGENKKRAALLSARMRTLTFAPPETEEN</sequence>
<evidence type="ECO:0000256" key="1">
    <source>
        <dbReference type="SAM" id="Coils"/>
    </source>
</evidence>
<dbReference type="AlphaFoldDB" id="A0A3A4R4W9"/>
<comment type="caution">
    <text evidence="3">The sequence shown here is derived from an EMBL/GenBank/DDBJ whole genome shotgun (WGS) entry which is preliminary data.</text>
</comment>
<protein>
    <recommendedName>
        <fullName evidence="5">Magnesium transporter MgtE intracellular domain-containing protein</fullName>
    </recommendedName>
</protein>
<evidence type="ECO:0000313" key="3">
    <source>
        <dbReference type="EMBL" id="RJP61229.1"/>
    </source>
</evidence>
<proteinExistence type="predicted"/>
<dbReference type="Proteomes" id="UP000266426">
    <property type="component" value="Unassembled WGS sequence"/>
</dbReference>
<dbReference type="EMBL" id="QZJZ01000015">
    <property type="protein sequence ID" value="RJP61229.1"/>
    <property type="molecule type" value="Genomic_DNA"/>
</dbReference>
<keyword evidence="2" id="KW-0812">Transmembrane</keyword>
<feature type="coiled-coil region" evidence="1">
    <location>
        <begin position="61"/>
        <end position="105"/>
    </location>
</feature>